<evidence type="ECO:0000313" key="2">
    <source>
        <dbReference type="EMBL" id="NMO21452.1"/>
    </source>
</evidence>
<reference evidence="2 3" key="1">
    <citation type="submission" date="2020-04" db="EMBL/GenBank/DDBJ databases">
        <title>Draft genome of Pyxidicoccus fallax type strain.</title>
        <authorList>
            <person name="Whitworth D.E."/>
        </authorList>
    </citation>
    <scope>NUCLEOTIDE SEQUENCE [LARGE SCALE GENOMIC DNA]</scope>
    <source>
        <strain evidence="2 3">DSM 14698</strain>
    </source>
</reference>
<dbReference type="RefSeq" id="WP_369334974.1">
    <property type="nucleotide sequence ID" value="NZ_JABBJJ010000323.1"/>
</dbReference>
<keyword evidence="1" id="KW-0472">Membrane</keyword>
<comment type="caution">
    <text evidence="2">The sequence shown here is derived from an EMBL/GenBank/DDBJ whole genome shotgun (WGS) entry which is preliminary data.</text>
</comment>
<name>A0A848LV59_9BACT</name>
<gene>
    <name evidence="2" type="ORF">HG543_42375</name>
</gene>
<proteinExistence type="predicted"/>
<sequence>MRALARRRGFTLLEVLIGTAVSTGVLLAVAATVIGVNEVFQAHNLSKQTVEGSRVGMDYLKRTLRLAGYGLDPALAFDFGTAGLPANTKDNHSVDLTTWGTFVTDDLAFRYRDPMYARRGSLGTDGPPYTLTLQGSTLGQDMRQGQTLLVACQGGVKFFLGQLTANASSTANTVSLTVDALHPAPT</sequence>
<protein>
    <submittedName>
        <fullName evidence="2">Prepilin-type cleavage/methylation domain-containing protein</fullName>
    </submittedName>
</protein>
<dbReference type="EMBL" id="JABBJJ010000323">
    <property type="protein sequence ID" value="NMO21452.1"/>
    <property type="molecule type" value="Genomic_DNA"/>
</dbReference>
<keyword evidence="3" id="KW-1185">Reference proteome</keyword>
<feature type="non-terminal residue" evidence="2">
    <location>
        <position position="186"/>
    </location>
</feature>
<dbReference type="AlphaFoldDB" id="A0A848LV59"/>
<dbReference type="PROSITE" id="PS00409">
    <property type="entry name" value="PROKAR_NTER_METHYL"/>
    <property type="match status" value="1"/>
</dbReference>
<accession>A0A848LV59</accession>
<keyword evidence="1" id="KW-0812">Transmembrane</keyword>
<dbReference type="InterPro" id="IPR012902">
    <property type="entry name" value="N_methyl_site"/>
</dbReference>
<keyword evidence="1" id="KW-1133">Transmembrane helix</keyword>
<organism evidence="2 3">
    <name type="scientific">Pyxidicoccus fallax</name>
    <dbReference type="NCBI Taxonomy" id="394095"/>
    <lineage>
        <taxon>Bacteria</taxon>
        <taxon>Pseudomonadati</taxon>
        <taxon>Myxococcota</taxon>
        <taxon>Myxococcia</taxon>
        <taxon>Myxococcales</taxon>
        <taxon>Cystobacterineae</taxon>
        <taxon>Myxococcaceae</taxon>
        <taxon>Pyxidicoccus</taxon>
    </lineage>
</organism>
<feature type="transmembrane region" description="Helical" evidence="1">
    <location>
        <begin position="12"/>
        <end position="36"/>
    </location>
</feature>
<evidence type="ECO:0000313" key="3">
    <source>
        <dbReference type="Proteomes" id="UP000518300"/>
    </source>
</evidence>
<dbReference type="Proteomes" id="UP000518300">
    <property type="component" value="Unassembled WGS sequence"/>
</dbReference>
<evidence type="ECO:0000256" key="1">
    <source>
        <dbReference type="SAM" id="Phobius"/>
    </source>
</evidence>